<dbReference type="Pfam" id="PF00169">
    <property type="entry name" value="PH"/>
    <property type="match status" value="1"/>
</dbReference>
<name>A0A8H7QLV1_9FUNG</name>
<dbReference type="EMBL" id="JAEPRD010000180">
    <property type="protein sequence ID" value="KAG2195059.1"/>
    <property type="molecule type" value="Genomic_DNA"/>
</dbReference>
<dbReference type="InterPro" id="IPR011993">
    <property type="entry name" value="PH-like_dom_sf"/>
</dbReference>
<dbReference type="AlphaFoldDB" id="A0A8H7QLV1"/>
<gene>
    <name evidence="3" type="ORF">INT47_003925</name>
</gene>
<dbReference type="SMART" id="SM00233">
    <property type="entry name" value="PH"/>
    <property type="match status" value="1"/>
</dbReference>
<sequence length="247" mass="27903">MTISPMSMPFPVDEVRVRQSVFPTDIEDPMTFRPRACGIAVDLILQQANLTGWLTKHRPPTFSFLKNIKRRYVVLVDRLLYSFKSTQPDTYREFFELTANTNAYVTDQVTGVLFCIEIKKKGHEDSWFLQADNAEDMKMWLDRIKRTISCLRTPGLTGTITSQKLAEIMTECEEYSTIAGNHRSSSTSSISDLSVAFPMPPCSPISSIHDSINRKSSQRSYSISSNLPPQLPPPTSLPPPIPSYAYI</sequence>
<accession>A0A8H7QLV1</accession>
<dbReference type="Proteomes" id="UP000603453">
    <property type="component" value="Unassembled WGS sequence"/>
</dbReference>
<dbReference type="PROSITE" id="PS50003">
    <property type="entry name" value="PH_DOMAIN"/>
    <property type="match status" value="1"/>
</dbReference>
<dbReference type="OrthoDB" id="185175at2759"/>
<evidence type="ECO:0000256" key="1">
    <source>
        <dbReference type="SAM" id="MobiDB-lite"/>
    </source>
</evidence>
<comment type="caution">
    <text evidence="3">The sequence shown here is derived from an EMBL/GenBank/DDBJ whole genome shotgun (WGS) entry which is preliminary data.</text>
</comment>
<feature type="region of interest" description="Disordered" evidence="1">
    <location>
        <begin position="219"/>
        <end position="242"/>
    </location>
</feature>
<dbReference type="CDD" id="cd00821">
    <property type="entry name" value="PH"/>
    <property type="match status" value="1"/>
</dbReference>
<dbReference type="SUPFAM" id="SSF50729">
    <property type="entry name" value="PH domain-like"/>
    <property type="match status" value="1"/>
</dbReference>
<dbReference type="InterPro" id="IPR001849">
    <property type="entry name" value="PH_domain"/>
</dbReference>
<feature type="domain" description="PH" evidence="2">
    <location>
        <begin position="47"/>
        <end position="149"/>
    </location>
</feature>
<evidence type="ECO:0000313" key="4">
    <source>
        <dbReference type="Proteomes" id="UP000603453"/>
    </source>
</evidence>
<dbReference type="Gene3D" id="2.30.29.30">
    <property type="entry name" value="Pleckstrin-homology domain (PH domain)/Phosphotyrosine-binding domain (PTB)"/>
    <property type="match status" value="1"/>
</dbReference>
<proteinExistence type="predicted"/>
<reference evidence="3" key="1">
    <citation type="submission" date="2020-12" db="EMBL/GenBank/DDBJ databases">
        <title>Metabolic potential, ecology and presence of endohyphal bacteria is reflected in genomic diversity of Mucoromycotina.</title>
        <authorList>
            <person name="Muszewska A."/>
            <person name="Okrasinska A."/>
            <person name="Steczkiewicz K."/>
            <person name="Drgas O."/>
            <person name="Orlowska M."/>
            <person name="Perlinska-Lenart U."/>
            <person name="Aleksandrzak-Piekarczyk T."/>
            <person name="Szatraj K."/>
            <person name="Zielenkiewicz U."/>
            <person name="Pilsyk S."/>
            <person name="Malc E."/>
            <person name="Mieczkowski P."/>
            <person name="Kruszewska J.S."/>
            <person name="Biernat P."/>
            <person name="Pawlowska J."/>
        </authorList>
    </citation>
    <scope>NUCLEOTIDE SEQUENCE</scope>
    <source>
        <strain evidence="3">WA0000017839</strain>
    </source>
</reference>
<evidence type="ECO:0000259" key="2">
    <source>
        <dbReference type="PROSITE" id="PS50003"/>
    </source>
</evidence>
<evidence type="ECO:0000313" key="3">
    <source>
        <dbReference type="EMBL" id="KAG2195059.1"/>
    </source>
</evidence>
<feature type="compositionally biased region" description="Low complexity" evidence="1">
    <location>
        <begin position="219"/>
        <end position="228"/>
    </location>
</feature>
<keyword evidence="4" id="KW-1185">Reference proteome</keyword>
<organism evidence="3 4">
    <name type="scientific">Mucor saturninus</name>
    <dbReference type="NCBI Taxonomy" id="64648"/>
    <lineage>
        <taxon>Eukaryota</taxon>
        <taxon>Fungi</taxon>
        <taxon>Fungi incertae sedis</taxon>
        <taxon>Mucoromycota</taxon>
        <taxon>Mucoromycotina</taxon>
        <taxon>Mucoromycetes</taxon>
        <taxon>Mucorales</taxon>
        <taxon>Mucorineae</taxon>
        <taxon>Mucoraceae</taxon>
        <taxon>Mucor</taxon>
    </lineage>
</organism>
<feature type="compositionally biased region" description="Pro residues" evidence="1">
    <location>
        <begin position="229"/>
        <end position="242"/>
    </location>
</feature>
<protein>
    <recommendedName>
        <fullName evidence="2">PH domain-containing protein</fullName>
    </recommendedName>
</protein>